<dbReference type="Proteomes" id="UP000230233">
    <property type="component" value="Chromosome V"/>
</dbReference>
<keyword evidence="1" id="KW-1133">Transmembrane helix</keyword>
<proteinExistence type="predicted"/>
<dbReference type="OrthoDB" id="10280300at2759"/>
<feature type="transmembrane region" description="Helical" evidence="1">
    <location>
        <begin position="36"/>
        <end position="53"/>
    </location>
</feature>
<keyword evidence="1" id="KW-0472">Membrane</keyword>
<evidence type="ECO:0000313" key="2">
    <source>
        <dbReference type="EMBL" id="PIC30788.1"/>
    </source>
</evidence>
<keyword evidence="1" id="KW-0812">Transmembrane</keyword>
<reference evidence="3" key="1">
    <citation type="submission" date="2017-10" db="EMBL/GenBank/DDBJ databases">
        <title>Rapid genome shrinkage in a self-fertile nematode reveals novel sperm competition proteins.</title>
        <authorList>
            <person name="Yin D."/>
            <person name="Schwarz E.M."/>
            <person name="Thomas C.G."/>
            <person name="Felde R.L."/>
            <person name="Korf I.F."/>
            <person name="Cutter A.D."/>
            <person name="Schartner C.M."/>
            <person name="Ralston E.J."/>
            <person name="Meyer B.J."/>
            <person name="Haag E.S."/>
        </authorList>
    </citation>
    <scope>NUCLEOTIDE SEQUENCE [LARGE SCALE GENOMIC DNA]</scope>
    <source>
        <strain evidence="3">JU1422</strain>
    </source>
</reference>
<comment type="caution">
    <text evidence="2">The sequence shown here is derived from an EMBL/GenBank/DDBJ whole genome shotgun (WGS) entry which is preliminary data.</text>
</comment>
<accession>A0A2G5TU79</accession>
<evidence type="ECO:0000313" key="3">
    <source>
        <dbReference type="Proteomes" id="UP000230233"/>
    </source>
</evidence>
<dbReference type="AlphaFoldDB" id="A0A2G5TU79"/>
<protein>
    <submittedName>
        <fullName evidence="2">Uncharacterized protein</fullName>
    </submittedName>
</protein>
<name>A0A2G5TU79_9PELO</name>
<keyword evidence="3" id="KW-1185">Reference proteome</keyword>
<evidence type="ECO:0000256" key="1">
    <source>
        <dbReference type="SAM" id="Phobius"/>
    </source>
</evidence>
<organism evidence="2 3">
    <name type="scientific">Caenorhabditis nigoni</name>
    <dbReference type="NCBI Taxonomy" id="1611254"/>
    <lineage>
        <taxon>Eukaryota</taxon>
        <taxon>Metazoa</taxon>
        <taxon>Ecdysozoa</taxon>
        <taxon>Nematoda</taxon>
        <taxon>Chromadorea</taxon>
        <taxon>Rhabditida</taxon>
        <taxon>Rhabditina</taxon>
        <taxon>Rhabditomorpha</taxon>
        <taxon>Rhabditoidea</taxon>
        <taxon>Rhabditidae</taxon>
        <taxon>Peloderinae</taxon>
        <taxon>Caenorhabditis</taxon>
    </lineage>
</organism>
<gene>
    <name evidence="2" type="primary">Cnig_chr_V.g21915</name>
    <name evidence="2" type="ORF">B9Z55_021915</name>
</gene>
<dbReference type="EMBL" id="PDUG01000005">
    <property type="protein sequence ID" value="PIC30788.1"/>
    <property type="molecule type" value="Genomic_DNA"/>
</dbReference>
<sequence>MSRYSLIRSMFRPARTTPHRCRRDIIMPFPVGRMELIVYAAVVTGLIFAAYHTTLMDYLAYQRDYIAFTTAWPSKPADFKFDMNVFLEHKRNLMEYANLEKSLMQNGTALHELKVAKLYKPLFTDIPKILLDKWVPDIERFEGVEEFLNATNFNGTIAEEFFYLEAPFFQFEHHRMAIMFPTEIKGLLMTIKIGDCYFWSTCHHTELELRDGDMHVLDVLETEDGQWNISRVYYVPAHELLKVRF</sequence>